<proteinExistence type="predicted"/>
<organism evidence="2 3">
    <name type="scientific">Ancylostoma ceylanicum</name>
    <dbReference type="NCBI Taxonomy" id="53326"/>
    <lineage>
        <taxon>Eukaryota</taxon>
        <taxon>Metazoa</taxon>
        <taxon>Ecdysozoa</taxon>
        <taxon>Nematoda</taxon>
        <taxon>Chromadorea</taxon>
        <taxon>Rhabditida</taxon>
        <taxon>Rhabditina</taxon>
        <taxon>Rhabditomorpha</taxon>
        <taxon>Strongyloidea</taxon>
        <taxon>Ancylostomatidae</taxon>
        <taxon>Ancylostomatinae</taxon>
        <taxon>Ancylostoma</taxon>
    </lineage>
</organism>
<dbReference type="Proteomes" id="UP000024635">
    <property type="component" value="Unassembled WGS sequence"/>
</dbReference>
<feature type="transmembrane region" description="Helical" evidence="1">
    <location>
        <begin position="18"/>
        <end position="39"/>
    </location>
</feature>
<gene>
    <name evidence="2" type="primary">Acey_s0273.g988</name>
    <name evidence="2" type="ORF">Y032_0273g988</name>
</gene>
<evidence type="ECO:0000313" key="2">
    <source>
        <dbReference type="EMBL" id="EYB86790.1"/>
    </source>
</evidence>
<dbReference type="EMBL" id="JARK01001609">
    <property type="protein sequence ID" value="EYB86790.1"/>
    <property type="molecule type" value="Genomic_DNA"/>
</dbReference>
<protein>
    <submittedName>
        <fullName evidence="2">Uncharacterized protein</fullName>
    </submittedName>
</protein>
<keyword evidence="1" id="KW-0472">Membrane</keyword>
<sequence>MSEHIPVDHSNECLSGNALFKCMVSRGLFALTNLIFFHVRCFMENYLNRISLSYSLTLDVRSFTFLFYLNEMTIKMK</sequence>
<comment type="caution">
    <text evidence="2">The sequence shown here is derived from an EMBL/GenBank/DDBJ whole genome shotgun (WGS) entry which is preliminary data.</text>
</comment>
<keyword evidence="1" id="KW-0812">Transmembrane</keyword>
<evidence type="ECO:0000313" key="3">
    <source>
        <dbReference type="Proteomes" id="UP000024635"/>
    </source>
</evidence>
<dbReference type="AlphaFoldDB" id="A0A016S7Y9"/>
<evidence type="ECO:0000256" key="1">
    <source>
        <dbReference type="SAM" id="Phobius"/>
    </source>
</evidence>
<name>A0A016S7Y9_9BILA</name>
<reference evidence="3" key="1">
    <citation type="journal article" date="2015" name="Nat. Genet.">
        <title>The genome and transcriptome of the zoonotic hookworm Ancylostoma ceylanicum identify infection-specific gene families.</title>
        <authorList>
            <person name="Schwarz E.M."/>
            <person name="Hu Y."/>
            <person name="Antoshechkin I."/>
            <person name="Miller M.M."/>
            <person name="Sternberg P.W."/>
            <person name="Aroian R.V."/>
        </authorList>
    </citation>
    <scope>NUCLEOTIDE SEQUENCE</scope>
    <source>
        <strain evidence="3">HY135</strain>
    </source>
</reference>
<keyword evidence="1" id="KW-1133">Transmembrane helix</keyword>
<keyword evidence="3" id="KW-1185">Reference proteome</keyword>
<accession>A0A016S7Y9</accession>